<evidence type="ECO:0000313" key="2">
    <source>
        <dbReference type="Proteomes" id="UP000054166"/>
    </source>
</evidence>
<name>A0A0C3C8X5_PILCF</name>
<evidence type="ECO:0000313" key="1">
    <source>
        <dbReference type="EMBL" id="KIM86122.1"/>
    </source>
</evidence>
<proteinExistence type="predicted"/>
<accession>A0A0C3C8X5</accession>
<keyword evidence="2" id="KW-1185">Reference proteome</keyword>
<reference evidence="2" key="2">
    <citation type="submission" date="2015-01" db="EMBL/GenBank/DDBJ databases">
        <title>Evolutionary Origins and Diversification of the Mycorrhizal Mutualists.</title>
        <authorList>
            <consortium name="DOE Joint Genome Institute"/>
            <consortium name="Mycorrhizal Genomics Consortium"/>
            <person name="Kohler A."/>
            <person name="Kuo A."/>
            <person name="Nagy L.G."/>
            <person name="Floudas D."/>
            <person name="Copeland A."/>
            <person name="Barry K.W."/>
            <person name="Cichocki N."/>
            <person name="Veneault-Fourrey C."/>
            <person name="LaButti K."/>
            <person name="Lindquist E.A."/>
            <person name="Lipzen A."/>
            <person name="Lundell T."/>
            <person name="Morin E."/>
            <person name="Murat C."/>
            <person name="Riley R."/>
            <person name="Ohm R."/>
            <person name="Sun H."/>
            <person name="Tunlid A."/>
            <person name="Henrissat B."/>
            <person name="Grigoriev I.V."/>
            <person name="Hibbett D.S."/>
            <person name="Martin F."/>
        </authorList>
    </citation>
    <scope>NUCLEOTIDE SEQUENCE [LARGE SCALE GENOMIC DNA]</scope>
    <source>
        <strain evidence="2">F 1598</strain>
    </source>
</reference>
<protein>
    <submittedName>
        <fullName evidence="1">Uncharacterized protein</fullName>
    </submittedName>
</protein>
<organism evidence="1 2">
    <name type="scientific">Piloderma croceum (strain F 1598)</name>
    <dbReference type="NCBI Taxonomy" id="765440"/>
    <lineage>
        <taxon>Eukaryota</taxon>
        <taxon>Fungi</taxon>
        <taxon>Dikarya</taxon>
        <taxon>Basidiomycota</taxon>
        <taxon>Agaricomycotina</taxon>
        <taxon>Agaricomycetes</taxon>
        <taxon>Agaricomycetidae</taxon>
        <taxon>Atheliales</taxon>
        <taxon>Atheliaceae</taxon>
        <taxon>Piloderma</taxon>
    </lineage>
</organism>
<reference evidence="1 2" key="1">
    <citation type="submission" date="2014-04" db="EMBL/GenBank/DDBJ databases">
        <authorList>
            <consortium name="DOE Joint Genome Institute"/>
            <person name="Kuo A."/>
            <person name="Tarkka M."/>
            <person name="Buscot F."/>
            <person name="Kohler A."/>
            <person name="Nagy L.G."/>
            <person name="Floudas D."/>
            <person name="Copeland A."/>
            <person name="Barry K.W."/>
            <person name="Cichocki N."/>
            <person name="Veneault-Fourrey C."/>
            <person name="LaButti K."/>
            <person name="Lindquist E.A."/>
            <person name="Lipzen A."/>
            <person name="Lundell T."/>
            <person name="Morin E."/>
            <person name="Murat C."/>
            <person name="Sun H."/>
            <person name="Tunlid A."/>
            <person name="Henrissat B."/>
            <person name="Grigoriev I.V."/>
            <person name="Hibbett D.S."/>
            <person name="Martin F."/>
            <person name="Nordberg H.P."/>
            <person name="Cantor M.N."/>
            <person name="Hua S.X."/>
        </authorList>
    </citation>
    <scope>NUCLEOTIDE SEQUENCE [LARGE SCALE GENOMIC DNA]</scope>
    <source>
        <strain evidence="1 2">F 1598</strain>
    </source>
</reference>
<dbReference type="AlphaFoldDB" id="A0A0C3C8X5"/>
<sequence>MELDRAQFHQQIHTLMAHSHRVEKFQDATQKLMLLASIMESHVLAHSADKADVWCGQLDEMEDDLLWE</sequence>
<dbReference type="HOGENOM" id="CLU_2794815_0_0_1"/>
<dbReference type="EMBL" id="KN832983">
    <property type="protein sequence ID" value="KIM86122.1"/>
    <property type="molecule type" value="Genomic_DNA"/>
</dbReference>
<dbReference type="Proteomes" id="UP000054166">
    <property type="component" value="Unassembled WGS sequence"/>
</dbReference>
<dbReference type="InParanoid" id="A0A0C3C8X5"/>
<gene>
    <name evidence="1" type="ORF">PILCRDRAFT_816657</name>
</gene>